<dbReference type="AlphaFoldDB" id="A0A645JEZ8"/>
<evidence type="ECO:0000256" key="3">
    <source>
        <dbReference type="ARBA" id="ARBA00022679"/>
    </source>
</evidence>
<dbReference type="EMBL" id="VSSQ01137567">
    <property type="protein sequence ID" value="MPN61239.1"/>
    <property type="molecule type" value="Genomic_DNA"/>
</dbReference>
<organism evidence="5">
    <name type="scientific">bioreactor metagenome</name>
    <dbReference type="NCBI Taxonomy" id="1076179"/>
    <lineage>
        <taxon>unclassified sequences</taxon>
        <taxon>metagenomes</taxon>
        <taxon>ecological metagenomes</taxon>
    </lineage>
</organism>
<reference evidence="5" key="1">
    <citation type="submission" date="2019-08" db="EMBL/GenBank/DDBJ databases">
        <authorList>
            <person name="Kucharzyk K."/>
            <person name="Murdoch R.W."/>
            <person name="Higgins S."/>
            <person name="Loffler F."/>
        </authorList>
    </citation>
    <scope>NUCLEOTIDE SEQUENCE</scope>
</reference>
<dbReference type="Pfam" id="PF02255">
    <property type="entry name" value="PTS_IIA"/>
    <property type="match status" value="1"/>
</dbReference>
<proteinExistence type="predicted"/>
<keyword evidence="1" id="KW-0813">Transport</keyword>
<dbReference type="GO" id="GO:0009401">
    <property type="term" value="P:phosphoenolpyruvate-dependent sugar phosphotransferase system"/>
    <property type="evidence" value="ECO:0007669"/>
    <property type="project" value="UniProtKB-KW"/>
</dbReference>
<dbReference type="PANTHER" id="PTHR34382:SF7">
    <property type="entry name" value="PTS SYSTEM N,N'-DIACETYLCHITOBIOSE-SPECIFIC EIIA COMPONENT"/>
    <property type="match status" value="1"/>
</dbReference>
<dbReference type="PIRSF" id="PIRSF000699">
    <property type="entry name" value="PTS_IILac_III"/>
    <property type="match status" value="1"/>
</dbReference>
<keyword evidence="3 5" id="KW-0808">Transferase</keyword>
<keyword evidence="2" id="KW-0762">Sugar transport</keyword>
<dbReference type="InterPro" id="IPR003188">
    <property type="entry name" value="PTS_IIA_lac/cel"/>
</dbReference>
<dbReference type="SUPFAM" id="SSF46973">
    <property type="entry name" value="Enzyme IIa from lactose specific PTS, IIa-lac"/>
    <property type="match status" value="1"/>
</dbReference>
<evidence type="ECO:0000256" key="1">
    <source>
        <dbReference type="ARBA" id="ARBA00022448"/>
    </source>
</evidence>
<evidence type="ECO:0000256" key="2">
    <source>
        <dbReference type="ARBA" id="ARBA00022597"/>
    </source>
</evidence>
<name>A0A645JEZ8_9ZZZZ</name>
<dbReference type="GO" id="GO:0016740">
    <property type="term" value="F:transferase activity"/>
    <property type="evidence" value="ECO:0007669"/>
    <property type="project" value="UniProtKB-KW"/>
</dbReference>
<evidence type="ECO:0000313" key="5">
    <source>
        <dbReference type="EMBL" id="MPN61239.1"/>
    </source>
</evidence>
<sequence>MANITNEELNNAAMQIILHAGNCRNLLNEALLLLEDEENNELVDSKMKEAKKEITEAHKVQTNMIQATIEDDQLNSTLLFSHAQDTLMTIYSELNIAGHIIRLFKKMNERK</sequence>
<dbReference type="Gene3D" id="1.20.58.80">
    <property type="entry name" value="Phosphotransferase system, lactose/cellobiose-type IIA subunit"/>
    <property type="match status" value="1"/>
</dbReference>
<dbReference type="PROSITE" id="PS51095">
    <property type="entry name" value="PTS_EIIA_TYPE_3"/>
    <property type="match status" value="1"/>
</dbReference>
<dbReference type="InterPro" id="IPR036542">
    <property type="entry name" value="PTS_IIA_lac/cel_sf"/>
</dbReference>
<protein>
    <submittedName>
        <fullName evidence="5">Lichenan-specific phosphotransferase enzyme IIA component</fullName>
    </submittedName>
</protein>
<comment type="caution">
    <text evidence="5">The sequence shown here is derived from an EMBL/GenBank/DDBJ whole genome shotgun (WGS) entry which is preliminary data.</text>
</comment>
<evidence type="ECO:0000256" key="4">
    <source>
        <dbReference type="ARBA" id="ARBA00022683"/>
    </source>
</evidence>
<accession>A0A645JEZ8</accession>
<dbReference type="PANTHER" id="PTHR34382">
    <property type="entry name" value="PTS SYSTEM N,N'-DIACETYLCHITOBIOSE-SPECIFIC EIIA COMPONENT"/>
    <property type="match status" value="1"/>
</dbReference>
<keyword evidence="4" id="KW-0598">Phosphotransferase system</keyword>
<gene>
    <name evidence="5" type="primary">licA_8</name>
    <name evidence="5" type="ORF">SDC9_208973</name>
</gene>